<proteinExistence type="predicted"/>
<protein>
    <recommendedName>
        <fullName evidence="3">Peptidase A2 domain-containing protein</fullName>
    </recommendedName>
</protein>
<evidence type="ECO:0008006" key="3">
    <source>
        <dbReference type="Google" id="ProtNLM"/>
    </source>
</evidence>
<evidence type="ECO:0000313" key="2">
    <source>
        <dbReference type="Proteomes" id="UP000887116"/>
    </source>
</evidence>
<gene>
    <name evidence="1" type="primary">AVEN_249327_1</name>
    <name evidence="1" type="ORF">TNCT_568481</name>
</gene>
<sequence length="410" mass="47241">MLWTDSNIVLAWIQRSPEQLKSFIGNRIKIIQRLTKNCQWNRVSFNDNPADLISRGLNASNFSSKRLWRYGPDFLKEERNVNPIVFEMKTSDSDYLYIKELKPPAGVLLTSCKFSLIDDLLKCSDNYTKLLHILSYIFRFIKNCRNASVKSSGQLDYSEVNEAELWFIKNLQASAFKEEIDALDKGGCTSKKVLDALIDSGSRVTLLRKYVFDKLSVCELRPSGFSLSGFCKCAVKPLDYFKGNAQIDDFKRNVKTITPNFVPGKKDGLHEKDDQRTVNLSRVVRVPVELTNPSDLPKFEDGLKRLAKPAPMIECTTEEPVVVPESMPKEIKRSVPEKKHSRIKENKDYYFISSLRQKKENSIANYDNRVLVNHKRRKKENVPLITYHYDHLGPHRTTNFKEGIMEPMSD</sequence>
<dbReference type="AlphaFoldDB" id="A0A8X6KPF4"/>
<name>A0A8X6KPF4_TRICU</name>
<dbReference type="EMBL" id="BMAO01032186">
    <property type="protein sequence ID" value="GFQ80404.1"/>
    <property type="molecule type" value="Genomic_DNA"/>
</dbReference>
<accession>A0A8X6KPF4</accession>
<reference evidence="1" key="1">
    <citation type="submission" date="2020-07" db="EMBL/GenBank/DDBJ databases">
        <title>Multicomponent nature underlies the extraordinary mechanical properties of spider dragline silk.</title>
        <authorList>
            <person name="Kono N."/>
            <person name="Nakamura H."/>
            <person name="Mori M."/>
            <person name="Yoshida Y."/>
            <person name="Ohtoshi R."/>
            <person name="Malay A.D."/>
            <person name="Moran D.A.P."/>
            <person name="Tomita M."/>
            <person name="Numata K."/>
            <person name="Arakawa K."/>
        </authorList>
    </citation>
    <scope>NUCLEOTIDE SEQUENCE</scope>
</reference>
<dbReference type="OrthoDB" id="364892at2759"/>
<dbReference type="Proteomes" id="UP000887116">
    <property type="component" value="Unassembled WGS sequence"/>
</dbReference>
<keyword evidence="2" id="KW-1185">Reference proteome</keyword>
<organism evidence="1 2">
    <name type="scientific">Trichonephila clavata</name>
    <name type="common">Joro spider</name>
    <name type="synonym">Nephila clavata</name>
    <dbReference type="NCBI Taxonomy" id="2740835"/>
    <lineage>
        <taxon>Eukaryota</taxon>
        <taxon>Metazoa</taxon>
        <taxon>Ecdysozoa</taxon>
        <taxon>Arthropoda</taxon>
        <taxon>Chelicerata</taxon>
        <taxon>Arachnida</taxon>
        <taxon>Araneae</taxon>
        <taxon>Araneomorphae</taxon>
        <taxon>Entelegynae</taxon>
        <taxon>Araneoidea</taxon>
        <taxon>Nephilidae</taxon>
        <taxon>Trichonephila</taxon>
    </lineage>
</organism>
<dbReference type="Gene3D" id="3.30.70.870">
    <property type="entry name" value="Elongation Factor G (Translational Gtpase), domain 3"/>
    <property type="match status" value="1"/>
</dbReference>
<comment type="caution">
    <text evidence="1">The sequence shown here is derived from an EMBL/GenBank/DDBJ whole genome shotgun (WGS) entry which is preliminary data.</text>
</comment>
<dbReference type="PANTHER" id="PTHR47331">
    <property type="entry name" value="PHD-TYPE DOMAIN-CONTAINING PROTEIN"/>
    <property type="match status" value="1"/>
</dbReference>
<evidence type="ECO:0000313" key="1">
    <source>
        <dbReference type="EMBL" id="GFQ80404.1"/>
    </source>
</evidence>